<feature type="region of interest" description="Disordered" evidence="1">
    <location>
        <begin position="267"/>
        <end position="318"/>
    </location>
</feature>
<organism evidence="2 3">
    <name type="scientific">Ambrosiozyma monospora</name>
    <name type="common">Yeast</name>
    <name type="synonym">Endomycopsis monosporus</name>
    <dbReference type="NCBI Taxonomy" id="43982"/>
    <lineage>
        <taxon>Eukaryota</taxon>
        <taxon>Fungi</taxon>
        <taxon>Dikarya</taxon>
        <taxon>Ascomycota</taxon>
        <taxon>Saccharomycotina</taxon>
        <taxon>Pichiomycetes</taxon>
        <taxon>Pichiales</taxon>
        <taxon>Pichiaceae</taxon>
        <taxon>Ambrosiozyma</taxon>
    </lineage>
</organism>
<feature type="compositionally biased region" description="Polar residues" evidence="1">
    <location>
        <begin position="275"/>
        <end position="302"/>
    </location>
</feature>
<reference evidence="2" key="1">
    <citation type="submission" date="2023-04" db="EMBL/GenBank/DDBJ databases">
        <title>Ambrosiozyma monospora NBRC 1965.</title>
        <authorList>
            <person name="Ichikawa N."/>
            <person name="Sato H."/>
            <person name="Tonouchi N."/>
        </authorList>
    </citation>
    <scope>NUCLEOTIDE SEQUENCE</scope>
    <source>
        <strain evidence="2">NBRC 1965</strain>
    </source>
</reference>
<evidence type="ECO:0000256" key="1">
    <source>
        <dbReference type="SAM" id="MobiDB-lite"/>
    </source>
</evidence>
<dbReference type="Proteomes" id="UP001165063">
    <property type="component" value="Unassembled WGS sequence"/>
</dbReference>
<keyword evidence="3" id="KW-1185">Reference proteome</keyword>
<accession>A0A9W6YT07</accession>
<dbReference type="EMBL" id="BSXU01001692">
    <property type="protein sequence ID" value="GMG30053.1"/>
    <property type="molecule type" value="Genomic_DNA"/>
</dbReference>
<gene>
    <name evidence="2" type="ORF">Amon01_000381300</name>
</gene>
<sequence length="380" mass="42140">MTTTNSKMQSTSFIQFSKFKSNSVEYQSDNSFATEVGIGFTKNVSLSSEDESDSFKDYLNDVRTLNEFTTENEFLFDFCVDDLTEAVDENAEGNGSASELFGSCSAVHHSYNFPTCLSPIIEEPESSDYFDSNAADESISSCDECSTDCDDSLFDHVELENKYVENKPAKEGDLQNIYQLASATASFHFESYIPRPSCVSSTVAPVPKITPIFGTFIKKSTENVQQSLSDLDFCPAGSETKTIRKGKQFWNHVCQWFYGQGDSSIATSEDDYSEEQSITSSNDPDSITLANSTLTPANSNSRDISESNKSCSSSSSATLSSKYVPSKRYFIKTVYASRLPPTNECELLYRQAHRKCQSDRLGKRLSRGWKAMKASCGLCK</sequence>
<proteinExistence type="predicted"/>
<name>A0A9W6YT07_AMBMO</name>
<evidence type="ECO:0000313" key="3">
    <source>
        <dbReference type="Proteomes" id="UP001165063"/>
    </source>
</evidence>
<comment type="caution">
    <text evidence="2">The sequence shown here is derived from an EMBL/GenBank/DDBJ whole genome shotgun (WGS) entry which is preliminary data.</text>
</comment>
<evidence type="ECO:0000313" key="2">
    <source>
        <dbReference type="EMBL" id="GMG30053.1"/>
    </source>
</evidence>
<protein>
    <submittedName>
        <fullName evidence="2">Unnamed protein product</fullName>
    </submittedName>
</protein>
<feature type="compositionally biased region" description="Low complexity" evidence="1">
    <location>
        <begin position="307"/>
        <end position="318"/>
    </location>
</feature>
<dbReference type="AlphaFoldDB" id="A0A9W6YT07"/>